<dbReference type="EMBL" id="LGRX02003855">
    <property type="protein sequence ID" value="KAK3281396.1"/>
    <property type="molecule type" value="Genomic_DNA"/>
</dbReference>
<name>A0AAE0GNI3_9CHLO</name>
<comment type="caution">
    <text evidence="2">The sequence shown here is derived from an EMBL/GenBank/DDBJ whole genome shotgun (WGS) entry which is preliminary data.</text>
</comment>
<dbReference type="GO" id="GO:0005524">
    <property type="term" value="F:ATP binding"/>
    <property type="evidence" value="ECO:0007669"/>
    <property type="project" value="InterPro"/>
</dbReference>
<proteinExistence type="predicted"/>
<dbReference type="AlphaFoldDB" id="A0AAE0GNI3"/>
<dbReference type="Proteomes" id="UP001190700">
    <property type="component" value="Unassembled WGS sequence"/>
</dbReference>
<dbReference type="Gene3D" id="3.40.50.300">
    <property type="entry name" value="P-loop containing nucleotide triphosphate hydrolases"/>
    <property type="match status" value="1"/>
</dbReference>
<evidence type="ECO:0000313" key="2">
    <source>
        <dbReference type="EMBL" id="KAK3281396.1"/>
    </source>
</evidence>
<dbReference type="InterPro" id="IPR027351">
    <property type="entry name" value="(+)RNA_virus_helicase_core_dom"/>
</dbReference>
<keyword evidence="3" id="KW-1185">Reference proteome</keyword>
<gene>
    <name evidence="2" type="ORF">CYMTET_10811</name>
</gene>
<reference evidence="2 3" key="1">
    <citation type="journal article" date="2015" name="Genome Biol. Evol.">
        <title>Comparative Genomics of a Bacterivorous Green Alga Reveals Evolutionary Causalities and Consequences of Phago-Mixotrophic Mode of Nutrition.</title>
        <authorList>
            <person name="Burns J.A."/>
            <person name="Paasch A."/>
            <person name="Narechania A."/>
            <person name="Kim E."/>
        </authorList>
    </citation>
    <scope>NUCLEOTIDE SEQUENCE [LARGE SCALE GENOMIC DNA]</scope>
    <source>
        <strain evidence="2 3">PLY_AMNH</strain>
    </source>
</reference>
<evidence type="ECO:0000259" key="1">
    <source>
        <dbReference type="Pfam" id="PF01443"/>
    </source>
</evidence>
<organism evidence="2 3">
    <name type="scientific">Cymbomonas tetramitiformis</name>
    <dbReference type="NCBI Taxonomy" id="36881"/>
    <lineage>
        <taxon>Eukaryota</taxon>
        <taxon>Viridiplantae</taxon>
        <taxon>Chlorophyta</taxon>
        <taxon>Pyramimonadophyceae</taxon>
        <taxon>Pyramimonadales</taxon>
        <taxon>Pyramimonadaceae</taxon>
        <taxon>Cymbomonas</taxon>
    </lineage>
</organism>
<feature type="domain" description="(+)RNA virus helicase C-terminal" evidence="1">
    <location>
        <begin position="35"/>
        <end position="87"/>
    </location>
</feature>
<dbReference type="SUPFAM" id="SSF52540">
    <property type="entry name" value="P-loop containing nucleoside triphosphate hydrolases"/>
    <property type="match status" value="1"/>
</dbReference>
<sequence length="91" mass="10309">MVTPMAKYAQELARSGELDTVCQMLRERSVRLADVNDMAAVTTVHQVKGFEYDHCAVHSDLLAPENRDERNISFVAFTRHRKSLVVMAKSD</sequence>
<dbReference type="Pfam" id="PF01443">
    <property type="entry name" value="Viral_helicase1"/>
    <property type="match status" value="1"/>
</dbReference>
<protein>
    <recommendedName>
        <fullName evidence="1">(+)RNA virus helicase C-terminal domain-containing protein</fullName>
    </recommendedName>
</protein>
<evidence type="ECO:0000313" key="3">
    <source>
        <dbReference type="Proteomes" id="UP001190700"/>
    </source>
</evidence>
<dbReference type="InterPro" id="IPR027417">
    <property type="entry name" value="P-loop_NTPase"/>
</dbReference>
<accession>A0AAE0GNI3</accession>